<evidence type="ECO:0000313" key="2">
    <source>
        <dbReference type="Proteomes" id="UP000295601"/>
    </source>
</evidence>
<reference evidence="1 2" key="1">
    <citation type="submission" date="2019-03" db="EMBL/GenBank/DDBJ databases">
        <title>Genomic analyses of the natural microbiome of Caenorhabditis elegans.</title>
        <authorList>
            <person name="Samuel B."/>
        </authorList>
    </citation>
    <scope>NUCLEOTIDE SEQUENCE [LARGE SCALE GENOMIC DNA]</scope>
    <source>
        <strain evidence="1 2">JUb18</strain>
    </source>
</reference>
<organism evidence="1 2">
    <name type="scientific">Leucobacter luti</name>
    <dbReference type="NCBI Taxonomy" id="340320"/>
    <lineage>
        <taxon>Bacteria</taxon>
        <taxon>Bacillati</taxon>
        <taxon>Actinomycetota</taxon>
        <taxon>Actinomycetes</taxon>
        <taxon>Micrococcales</taxon>
        <taxon>Microbacteriaceae</taxon>
        <taxon>Leucobacter</taxon>
    </lineage>
</organism>
<comment type="caution">
    <text evidence="1">The sequence shown here is derived from an EMBL/GenBank/DDBJ whole genome shotgun (WGS) entry which is preliminary data.</text>
</comment>
<proteinExistence type="predicted"/>
<gene>
    <name evidence="1" type="ORF">EDF62_1538</name>
</gene>
<accession>A0A4R6RYU0</accession>
<dbReference type="AlphaFoldDB" id="A0A4R6RYU0"/>
<name>A0A4R6RYU0_9MICO</name>
<sequence>MMSTVSTRQSDIEVERQAFLYGDCWVLALALHRMFGFRMVFAAYWPEDEPGLVLEEWCWDHVFVETHAGYPLDVEGRPNLSKWRSAPDGYVRGFHLTDDPQEIATLLYSSEEPRERYYDVPVLPAIVRLAWQWPEAFSRMPKATLNDLPDALQPRIP</sequence>
<protein>
    <submittedName>
        <fullName evidence="1">Uncharacterized protein</fullName>
    </submittedName>
</protein>
<dbReference type="Proteomes" id="UP000295601">
    <property type="component" value="Unassembled WGS sequence"/>
</dbReference>
<evidence type="ECO:0000313" key="1">
    <source>
        <dbReference type="EMBL" id="TDP92332.1"/>
    </source>
</evidence>
<keyword evidence="2" id="KW-1185">Reference proteome</keyword>
<dbReference type="EMBL" id="SNYA01000004">
    <property type="protein sequence ID" value="TDP92332.1"/>
    <property type="molecule type" value="Genomic_DNA"/>
</dbReference>